<evidence type="ECO:0000313" key="2">
    <source>
        <dbReference type="Proteomes" id="UP000887116"/>
    </source>
</evidence>
<dbReference type="AlphaFoldDB" id="A0A8X6LA26"/>
<reference evidence="1" key="1">
    <citation type="submission" date="2020-07" db="EMBL/GenBank/DDBJ databases">
        <title>Multicomponent nature underlies the extraordinary mechanical properties of spider dragline silk.</title>
        <authorList>
            <person name="Kono N."/>
            <person name="Nakamura H."/>
            <person name="Mori M."/>
            <person name="Yoshida Y."/>
            <person name="Ohtoshi R."/>
            <person name="Malay A.D."/>
            <person name="Moran D.A.P."/>
            <person name="Tomita M."/>
            <person name="Numata K."/>
            <person name="Arakawa K."/>
        </authorList>
    </citation>
    <scope>NUCLEOTIDE SEQUENCE</scope>
</reference>
<evidence type="ECO:0000313" key="1">
    <source>
        <dbReference type="EMBL" id="GFR03221.1"/>
    </source>
</evidence>
<keyword evidence="2" id="KW-1185">Reference proteome</keyword>
<dbReference type="Proteomes" id="UP000887116">
    <property type="component" value="Unassembled WGS sequence"/>
</dbReference>
<accession>A0A8X6LA26</accession>
<sequence>MKKTFPHHFEKWISSATEKCGAKNKILALSTLGEKPFLVFGAIGETRYNPKVSDGIGVGWNPDEGLHRLR</sequence>
<name>A0A8X6LA26_TRICU</name>
<comment type="caution">
    <text evidence="1">The sequence shown here is derived from an EMBL/GenBank/DDBJ whole genome shotgun (WGS) entry which is preliminary data.</text>
</comment>
<protein>
    <submittedName>
        <fullName evidence="1">Uncharacterized protein</fullName>
    </submittedName>
</protein>
<organism evidence="1 2">
    <name type="scientific">Trichonephila clavata</name>
    <name type="common">Joro spider</name>
    <name type="synonym">Nephila clavata</name>
    <dbReference type="NCBI Taxonomy" id="2740835"/>
    <lineage>
        <taxon>Eukaryota</taxon>
        <taxon>Metazoa</taxon>
        <taxon>Ecdysozoa</taxon>
        <taxon>Arthropoda</taxon>
        <taxon>Chelicerata</taxon>
        <taxon>Arachnida</taxon>
        <taxon>Araneae</taxon>
        <taxon>Araneomorphae</taxon>
        <taxon>Entelegynae</taxon>
        <taxon>Araneoidea</taxon>
        <taxon>Nephilidae</taxon>
        <taxon>Trichonephila</taxon>
    </lineage>
</organism>
<gene>
    <name evidence="1" type="ORF">TNCT_409421</name>
</gene>
<dbReference type="EMBL" id="BMAO01035351">
    <property type="protein sequence ID" value="GFR03221.1"/>
    <property type="molecule type" value="Genomic_DNA"/>
</dbReference>
<proteinExistence type="predicted"/>